<dbReference type="AlphaFoldDB" id="A0A921MU58"/>
<feature type="region of interest" description="Disordered" evidence="1">
    <location>
        <begin position="64"/>
        <end position="83"/>
    </location>
</feature>
<proteinExistence type="predicted"/>
<sequence length="83" mass="9226">MQYKTTTPHHRPQPGTGRSHLVVFRDQSAGLRYLTRSERTSEHTTTWKDGNIYPVIEVDLSSAAHHARQASAESRRGLVGASA</sequence>
<comment type="caution">
    <text evidence="2">The sequence shown here is derived from an EMBL/GenBank/DDBJ whole genome shotgun (WGS) entry which is preliminary data.</text>
</comment>
<dbReference type="EMBL" id="DYUE01000045">
    <property type="protein sequence ID" value="HJG90400.1"/>
    <property type="molecule type" value="Genomic_DNA"/>
</dbReference>
<evidence type="ECO:0000256" key="1">
    <source>
        <dbReference type="SAM" id="MobiDB-lite"/>
    </source>
</evidence>
<reference evidence="2" key="2">
    <citation type="submission" date="2021-09" db="EMBL/GenBank/DDBJ databases">
        <authorList>
            <person name="Gilroy R."/>
        </authorList>
    </citation>
    <scope>NUCLEOTIDE SEQUENCE</scope>
    <source>
        <strain evidence="2">ChiGjej5B5-22894</strain>
    </source>
</reference>
<protein>
    <recommendedName>
        <fullName evidence="4">50S ribosomal protein L31</fullName>
    </recommendedName>
</protein>
<accession>A0A921MU58</accession>
<evidence type="ECO:0000313" key="2">
    <source>
        <dbReference type="EMBL" id="HJG90400.1"/>
    </source>
</evidence>
<name>A0A921MU58_9MICO</name>
<organism evidence="2 3">
    <name type="scientific">Brachybacterium massiliense</name>
    <dbReference type="NCBI Taxonomy" id="1755098"/>
    <lineage>
        <taxon>Bacteria</taxon>
        <taxon>Bacillati</taxon>
        <taxon>Actinomycetota</taxon>
        <taxon>Actinomycetes</taxon>
        <taxon>Micrococcales</taxon>
        <taxon>Dermabacteraceae</taxon>
        <taxon>Brachybacterium</taxon>
    </lineage>
</organism>
<dbReference type="Proteomes" id="UP000742460">
    <property type="component" value="Unassembled WGS sequence"/>
</dbReference>
<evidence type="ECO:0000313" key="3">
    <source>
        <dbReference type="Proteomes" id="UP000742460"/>
    </source>
</evidence>
<evidence type="ECO:0008006" key="4">
    <source>
        <dbReference type="Google" id="ProtNLM"/>
    </source>
</evidence>
<reference evidence="2" key="1">
    <citation type="journal article" date="2021" name="PeerJ">
        <title>Extensive microbial diversity within the chicken gut microbiome revealed by metagenomics and culture.</title>
        <authorList>
            <person name="Gilroy R."/>
            <person name="Ravi A."/>
            <person name="Getino M."/>
            <person name="Pursley I."/>
            <person name="Horton D.L."/>
            <person name="Alikhan N.F."/>
            <person name="Baker D."/>
            <person name="Gharbi K."/>
            <person name="Hall N."/>
            <person name="Watson M."/>
            <person name="Adriaenssens E.M."/>
            <person name="Foster-Nyarko E."/>
            <person name="Jarju S."/>
            <person name="Secka A."/>
            <person name="Antonio M."/>
            <person name="Oren A."/>
            <person name="Chaudhuri R.R."/>
            <person name="La Ragione R."/>
            <person name="Hildebrand F."/>
            <person name="Pallen M.J."/>
        </authorList>
    </citation>
    <scope>NUCLEOTIDE SEQUENCE</scope>
    <source>
        <strain evidence="2">ChiGjej5B5-22894</strain>
    </source>
</reference>
<gene>
    <name evidence="2" type="ORF">K8V81_01615</name>
</gene>